<dbReference type="Gene3D" id="3.50.50.60">
    <property type="entry name" value="FAD/NAD(P)-binding domain"/>
    <property type="match status" value="1"/>
</dbReference>
<feature type="binding site" evidence="6">
    <location>
        <position position="287"/>
    </location>
    <ligand>
        <name>substrate</name>
    </ligand>
</feature>
<protein>
    <recommendedName>
        <fullName evidence="6">Thiamine thiazole synthase, chloroplastic</fullName>
    </recommendedName>
    <alternativeName>
        <fullName evidence="6">Thiazole biosynthetic enzyme</fullName>
        <ecNumber evidence="6">2.4.2.60</ecNumber>
    </alternativeName>
</protein>
<gene>
    <name evidence="6" type="primary">THI1</name>
    <name evidence="7" type="ORF">OEZ85_012831</name>
</gene>
<dbReference type="Pfam" id="PF01946">
    <property type="entry name" value="Thi4"/>
    <property type="match status" value="1"/>
</dbReference>
<organism evidence="7 8">
    <name type="scientific">Tetradesmus obliquus</name>
    <name type="common">Green alga</name>
    <name type="synonym">Acutodesmus obliquus</name>
    <dbReference type="NCBI Taxonomy" id="3088"/>
    <lineage>
        <taxon>Eukaryota</taxon>
        <taxon>Viridiplantae</taxon>
        <taxon>Chlorophyta</taxon>
        <taxon>core chlorophytes</taxon>
        <taxon>Chlorophyceae</taxon>
        <taxon>CS clade</taxon>
        <taxon>Sphaeropleales</taxon>
        <taxon>Scenedesmaceae</taxon>
        <taxon>Tetradesmus</taxon>
    </lineage>
</organism>
<dbReference type="EMBL" id="CP126214">
    <property type="protein sequence ID" value="WIA16112.1"/>
    <property type="molecule type" value="Genomic_DNA"/>
</dbReference>
<dbReference type="EC" id="2.4.2.60" evidence="6"/>
<evidence type="ECO:0000313" key="7">
    <source>
        <dbReference type="EMBL" id="WIA16112.1"/>
    </source>
</evidence>
<reference evidence="7 8" key="1">
    <citation type="submission" date="2023-05" db="EMBL/GenBank/DDBJ databases">
        <title>A 100% complete, gapless, phased diploid assembly of the Scenedesmus obliquus UTEX 3031 genome.</title>
        <authorList>
            <person name="Biondi T.C."/>
            <person name="Hanschen E.R."/>
            <person name="Kwon T."/>
            <person name="Eng W."/>
            <person name="Kruse C.P.S."/>
            <person name="Koehler S.I."/>
            <person name="Kunde Y."/>
            <person name="Gleasner C.D."/>
            <person name="You Mak K.T."/>
            <person name="Polle J."/>
            <person name="Hovde B.T."/>
            <person name="Starkenburg S.R."/>
        </authorList>
    </citation>
    <scope>NUCLEOTIDE SEQUENCE [LARGE SCALE GENOMIC DNA]</scope>
    <source>
        <strain evidence="7 8">DOE0152z</strain>
    </source>
</reference>
<dbReference type="Gene3D" id="6.10.250.2840">
    <property type="match status" value="1"/>
</dbReference>
<comment type="subcellular location">
    <subcellularLocation>
        <location evidence="6">Plastid</location>
        <location evidence="6">Chloroplast</location>
    </subcellularLocation>
</comment>
<dbReference type="InterPro" id="IPR036188">
    <property type="entry name" value="FAD/NAD-bd_sf"/>
</dbReference>
<comment type="PTM">
    <text evidence="6">During the catalytic reaction, a sulfide is transferred from Cys-285 to a reaction intermediate, generating a dehydroalanine residue.</text>
</comment>
<evidence type="ECO:0000256" key="5">
    <source>
        <dbReference type="ARBA" id="ARBA00023027"/>
    </source>
</evidence>
<dbReference type="PANTHER" id="PTHR43422">
    <property type="entry name" value="THIAMINE THIAZOLE SYNTHASE"/>
    <property type="match status" value="1"/>
</dbReference>
<feature type="binding site" evidence="6">
    <location>
        <begin position="364"/>
        <end position="366"/>
    </location>
    <ligand>
        <name>substrate</name>
    </ligand>
</feature>
<evidence type="ECO:0000313" key="8">
    <source>
        <dbReference type="Proteomes" id="UP001244341"/>
    </source>
</evidence>
<dbReference type="Proteomes" id="UP001244341">
    <property type="component" value="Chromosome 7b"/>
</dbReference>
<feature type="binding site" evidence="6">
    <location>
        <position position="354"/>
    </location>
    <ligand>
        <name>substrate</name>
    </ligand>
</feature>
<keyword evidence="1 6" id="KW-0808">Transferase</keyword>
<keyword evidence="2 6" id="KW-0479">Metal-binding</keyword>
<dbReference type="InterPro" id="IPR002922">
    <property type="entry name" value="Thi4_fam"/>
</dbReference>
<sequence>MEAPQGGMPQGLWKSCYLLKPQDQFSSSFQGAFKDRLRAFSSASNVPGTIMAAMLSRSCVRVFASAAKDNKPRASANRVVPKASLNDAPKQYIETGAEAPMPTGSLPSMATTPFDNYQFAPIREATVSRAMTKRYFGDLDNYAESDVVIIGAGSAGLSCAYELSKIAPDVRVAIIEQNVSPGGGAWLGGQLFSAMVVRKPADKLMAELGVEYEDEGDYVVVKHAALMTSTLLSKVLAAPNVKLFNATAAEDLIIREDPNVRGGKYVGGVVTNWTLVTLHHDTQSCMDPNVIEAQVVVSSCGHDGPMGAHSVKRLAKLGMVPDVPGMAALDMNSAEDRIVNNTREVVPGMVLCGMELSEVDGSPRMGPTFGAMFVSGQKAAHVALAALRKRQAAAAAKKAATGAAAEAIAA</sequence>
<feature type="binding site" evidence="6">
    <location>
        <begin position="176"/>
        <end position="177"/>
    </location>
    <ligand>
        <name>substrate</name>
    </ligand>
</feature>
<comment type="catalytic activity">
    <reaction evidence="6">
        <text>[ADP-thiazole synthase]-L-cysteine + glycine + NAD(+) = [ADP-thiazole synthase]-dehydroalanine + ADP-5-ethyl-4-methylthiazole-2-carboxylate + nicotinamide + 3 H2O + 2 H(+)</text>
        <dbReference type="Rhea" id="RHEA:55708"/>
        <dbReference type="Rhea" id="RHEA-COMP:14264"/>
        <dbReference type="Rhea" id="RHEA-COMP:14265"/>
        <dbReference type="ChEBI" id="CHEBI:15377"/>
        <dbReference type="ChEBI" id="CHEBI:15378"/>
        <dbReference type="ChEBI" id="CHEBI:17154"/>
        <dbReference type="ChEBI" id="CHEBI:29950"/>
        <dbReference type="ChEBI" id="CHEBI:57305"/>
        <dbReference type="ChEBI" id="CHEBI:57540"/>
        <dbReference type="ChEBI" id="CHEBI:90873"/>
        <dbReference type="ChEBI" id="CHEBI:139151"/>
        <dbReference type="EC" id="2.4.2.60"/>
    </reaction>
</comment>
<dbReference type="NCBIfam" id="TIGR00292">
    <property type="entry name" value="sulfide-dependent adenosine diphosphate thiazole synthase"/>
    <property type="match status" value="1"/>
</dbReference>
<comment type="similarity">
    <text evidence="6">Belongs to the THI4 family.</text>
</comment>
<feature type="binding site" evidence="6">
    <location>
        <position position="155"/>
    </location>
    <ligand>
        <name>substrate</name>
    </ligand>
</feature>
<feature type="modified residue" description="2,3-didehydroalanine (Cys)" evidence="6">
    <location>
        <position position="285"/>
    </location>
</feature>
<keyword evidence="6" id="KW-0150">Chloroplast</keyword>
<name>A0ABY8U6T0_TETOB</name>
<dbReference type="SUPFAM" id="SSF51905">
    <property type="entry name" value="FAD/NAD(P)-binding domain"/>
    <property type="match status" value="1"/>
</dbReference>
<evidence type="ECO:0000256" key="4">
    <source>
        <dbReference type="ARBA" id="ARBA00023004"/>
    </source>
</evidence>
<feature type="binding site" evidence="6">
    <location>
        <position position="249"/>
    </location>
    <ligand>
        <name>substrate</name>
    </ligand>
</feature>
<comment type="cofactor">
    <cofactor evidence="6">
        <name>Fe cation</name>
        <dbReference type="ChEBI" id="CHEBI:24875"/>
    </cofactor>
    <text evidence="6">Binds 1 Fe cation per subunit.</text>
</comment>
<comment type="function">
    <text evidence="6">Involved in biosynthesis of the thiamine precursor thiazole. Catalyzes the conversion of NAD and glycine to adenosine diphosphate 5-(2-hydroxyethyl)-4-methylthiazole-2-carboxylic acid (ADT), an adenylated thiazole intermediate. The reaction includes an iron-dependent sulfide transfer from a conserved cysteine residue of the protein to a thiazole intermediate. The enzyme can only undergo a single turnover, which suggests it is a suicide enzyme. May have additional roles in adaptation to various stress conditions and in DNA damage tolerance.</text>
</comment>
<feature type="binding site" evidence="6">
    <location>
        <position position="184"/>
    </location>
    <ligand>
        <name>substrate</name>
    </ligand>
</feature>
<evidence type="ECO:0000256" key="1">
    <source>
        <dbReference type="ARBA" id="ARBA00022679"/>
    </source>
</evidence>
<dbReference type="PANTHER" id="PTHR43422:SF3">
    <property type="entry name" value="THIAMINE THIAZOLE SYNTHASE"/>
    <property type="match status" value="1"/>
</dbReference>
<evidence type="ECO:0000256" key="3">
    <source>
        <dbReference type="ARBA" id="ARBA00022977"/>
    </source>
</evidence>
<dbReference type="HAMAP" id="MF_03158">
    <property type="entry name" value="THI4"/>
    <property type="match status" value="1"/>
</dbReference>
<proteinExistence type="inferred from homology"/>
<keyword evidence="6" id="KW-0934">Plastid</keyword>
<accession>A0ABY8U6T0</accession>
<keyword evidence="5 6" id="KW-0520">NAD</keyword>
<evidence type="ECO:0000256" key="6">
    <source>
        <dbReference type="HAMAP-Rule" id="MF_03158"/>
    </source>
</evidence>
<keyword evidence="4 6" id="KW-0408">Iron</keyword>
<comment type="subunit">
    <text evidence="6">Homooctamer.</text>
</comment>
<feature type="binding site" evidence="6">
    <location>
        <position position="302"/>
    </location>
    <ligand>
        <name>substrate</name>
    </ligand>
</feature>
<keyword evidence="3 6" id="KW-0784">Thiamine biosynthesis</keyword>
<keyword evidence="8" id="KW-1185">Reference proteome</keyword>
<evidence type="ECO:0000256" key="2">
    <source>
        <dbReference type="ARBA" id="ARBA00022723"/>
    </source>
</evidence>
<dbReference type="InterPro" id="IPR027495">
    <property type="entry name" value="Sti35"/>
</dbReference>